<accession>A0A1T1GSX7</accession>
<reference evidence="2 3" key="1">
    <citation type="submission" date="2017-02" db="EMBL/GenBank/DDBJ databases">
        <title>Acinetobacter sp. ANC 4945, whole genome shotgun sequencing project.</title>
        <authorList>
            <person name="Radolfova-Krizova L."/>
            <person name="Al Atrouni A."/>
            <person name="Nemec A."/>
        </authorList>
    </citation>
    <scope>NUCLEOTIDE SEQUENCE [LARGE SCALE GENOMIC DNA]</scope>
    <source>
        <strain evidence="2 3">ANC 4945</strain>
    </source>
</reference>
<evidence type="ECO:0000256" key="1">
    <source>
        <dbReference type="SAM" id="SignalP"/>
    </source>
</evidence>
<organism evidence="2 3">
    <name type="scientific">Acinetobacter amyesii</name>
    <dbReference type="NCBI Taxonomy" id="2942470"/>
    <lineage>
        <taxon>Bacteria</taxon>
        <taxon>Pseudomonadati</taxon>
        <taxon>Pseudomonadota</taxon>
        <taxon>Gammaproteobacteria</taxon>
        <taxon>Moraxellales</taxon>
        <taxon>Moraxellaceae</taxon>
        <taxon>Acinetobacter</taxon>
    </lineage>
</organism>
<comment type="caution">
    <text evidence="2">The sequence shown here is derived from an EMBL/GenBank/DDBJ whole genome shotgun (WGS) entry which is preliminary data.</text>
</comment>
<dbReference type="EMBL" id="MVKX01000009">
    <property type="protein sequence ID" value="OOV80605.1"/>
    <property type="molecule type" value="Genomic_DNA"/>
</dbReference>
<evidence type="ECO:0000313" key="2">
    <source>
        <dbReference type="EMBL" id="OOV80605.1"/>
    </source>
</evidence>
<dbReference type="Proteomes" id="UP000191160">
    <property type="component" value="Unassembled WGS sequence"/>
</dbReference>
<gene>
    <name evidence="2" type="ORF">B1202_13110</name>
</gene>
<sequence>MILTTCLLAYTPLLFAAPTNTQQPQKATWYRYYDSKGVANISTNVTPNHIRYGYEALDQNMQVIKRNRPYNAEADVRQAPQRAAQARQQASDIKLKKAYTNSRTAAIKKRDALTGIRKQIVFEQEQLKQLQNDRVLFVRQEREHFRKGETVPAKLKTMLDNNQKNMVAKKEYIQSLQTRYRNTEAEYDRIITRLKAME</sequence>
<proteinExistence type="predicted"/>
<keyword evidence="3" id="KW-1185">Reference proteome</keyword>
<feature type="signal peptide" evidence="1">
    <location>
        <begin position="1"/>
        <end position="16"/>
    </location>
</feature>
<protein>
    <submittedName>
        <fullName evidence="2">Uncharacterized protein</fullName>
    </submittedName>
</protein>
<dbReference type="AlphaFoldDB" id="A0A1T1GSX7"/>
<name>A0A1T1GSX7_9GAMM</name>
<feature type="chain" id="PRO_5013001352" evidence="1">
    <location>
        <begin position="17"/>
        <end position="198"/>
    </location>
</feature>
<keyword evidence="1" id="KW-0732">Signal</keyword>
<evidence type="ECO:0000313" key="3">
    <source>
        <dbReference type="Proteomes" id="UP000191160"/>
    </source>
</evidence>